<gene>
    <name evidence="5" type="ORF">RND71_040903</name>
</gene>
<reference evidence="5" key="1">
    <citation type="submission" date="2023-12" db="EMBL/GenBank/DDBJ databases">
        <title>Genome assembly of Anisodus tanguticus.</title>
        <authorList>
            <person name="Wang Y.-J."/>
        </authorList>
    </citation>
    <scope>NUCLEOTIDE SEQUENCE</scope>
    <source>
        <strain evidence="5">KB-2021</strain>
        <tissue evidence="5">Leaf</tissue>
    </source>
</reference>
<keyword evidence="2" id="KW-0175">Coiled coil</keyword>
<dbReference type="InterPro" id="IPR001878">
    <property type="entry name" value="Znf_CCHC"/>
</dbReference>
<keyword evidence="6" id="KW-1185">Reference proteome</keyword>
<comment type="caution">
    <text evidence="5">The sequence shown here is derived from an EMBL/GenBank/DDBJ whole genome shotgun (WGS) entry which is preliminary data.</text>
</comment>
<feature type="compositionally biased region" description="Basic residues" evidence="3">
    <location>
        <begin position="38"/>
        <end position="50"/>
    </location>
</feature>
<dbReference type="GO" id="GO:0003676">
    <property type="term" value="F:nucleic acid binding"/>
    <property type="evidence" value="ECO:0007669"/>
    <property type="project" value="InterPro"/>
</dbReference>
<dbReference type="PROSITE" id="PS50158">
    <property type="entry name" value="ZF_CCHC"/>
    <property type="match status" value="1"/>
</dbReference>
<dbReference type="AlphaFoldDB" id="A0AAE1QTY1"/>
<feature type="region of interest" description="Disordered" evidence="3">
    <location>
        <begin position="26"/>
        <end position="77"/>
    </location>
</feature>
<dbReference type="GO" id="GO:0008270">
    <property type="term" value="F:zinc ion binding"/>
    <property type="evidence" value="ECO:0007669"/>
    <property type="project" value="UniProtKB-KW"/>
</dbReference>
<evidence type="ECO:0000259" key="4">
    <source>
        <dbReference type="PROSITE" id="PS50158"/>
    </source>
</evidence>
<sequence>MKLRSKLKNQKAEGSHELGDFCEQFGCRPAQKPPGEIHRKRAKKFHKKRRNNQEGSSKPEFRTFRKGKFKRSRNSQRQKGTSNIVCFKCGKIGHKANECRVKEKINNLSIDYDLKDQLKGMLLETSDSEDSDSNLAAIENEQLFGSTSSNSSSSEDEEVVCRCSNLNICILTQEEVLILDLTDKINDPIEKMSQLETYLAMAKGKKNHGIAKKAPQTYSLKTMFDRIAESSKKEPKLSDLHTEIKNAKSELKDLKRRVRILELQIGENLANSDEESEKDFEQMFGEYAKKQAEDPTLTIYEPPIREQNRPDLSHHLDPTPARSENGILSGRRCSDSGAAAQRGTKRKRGEREELTWPPDLCCRLSELSRLVCLVSDSPRESGG</sequence>
<name>A0AAE1QTY1_9SOLA</name>
<feature type="compositionally biased region" description="Basic and acidic residues" evidence="3">
    <location>
        <begin position="307"/>
        <end position="317"/>
    </location>
</feature>
<organism evidence="5 6">
    <name type="scientific">Anisodus tanguticus</name>
    <dbReference type="NCBI Taxonomy" id="243964"/>
    <lineage>
        <taxon>Eukaryota</taxon>
        <taxon>Viridiplantae</taxon>
        <taxon>Streptophyta</taxon>
        <taxon>Embryophyta</taxon>
        <taxon>Tracheophyta</taxon>
        <taxon>Spermatophyta</taxon>
        <taxon>Magnoliopsida</taxon>
        <taxon>eudicotyledons</taxon>
        <taxon>Gunneridae</taxon>
        <taxon>Pentapetalae</taxon>
        <taxon>asterids</taxon>
        <taxon>lamiids</taxon>
        <taxon>Solanales</taxon>
        <taxon>Solanaceae</taxon>
        <taxon>Solanoideae</taxon>
        <taxon>Hyoscyameae</taxon>
        <taxon>Anisodus</taxon>
    </lineage>
</organism>
<dbReference type="EMBL" id="JAVYJV010000023">
    <property type="protein sequence ID" value="KAK4339441.1"/>
    <property type="molecule type" value="Genomic_DNA"/>
</dbReference>
<dbReference type="Gene3D" id="4.10.60.10">
    <property type="entry name" value="Zinc finger, CCHC-type"/>
    <property type="match status" value="1"/>
</dbReference>
<keyword evidence="1" id="KW-0862">Zinc</keyword>
<evidence type="ECO:0000313" key="6">
    <source>
        <dbReference type="Proteomes" id="UP001291623"/>
    </source>
</evidence>
<keyword evidence="1" id="KW-0863">Zinc-finger</keyword>
<dbReference type="SUPFAM" id="SSF57756">
    <property type="entry name" value="Retrovirus zinc finger-like domains"/>
    <property type="match status" value="1"/>
</dbReference>
<evidence type="ECO:0000256" key="2">
    <source>
        <dbReference type="SAM" id="Coils"/>
    </source>
</evidence>
<keyword evidence="1" id="KW-0479">Metal-binding</keyword>
<dbReference type="SMART" id="SM00343">
    <property type="entry name" value="ZnF_C2HC"/>
    <property type="match status" value="1"/>
</dbReference>
<proteinExistence type="predicted"/>
<feature type="region of interest" description="Disordered" evidence="3">
    <location>
        <begin position="307"/>
        <end position="353"/>
    </location>
</feature>
<protein>
    <recommendedName>
        <fullName evidence="4">CCHC-type domain-containing protein</fullName>
    </recommendedName>
</protein>
<feature type="compositionally biased region" description="Basic residues" evidence="3">
    <location>
        <begin position="64"/>
        <end position="76"/>
    </location>
</feature>
<dbReference type="Pfam" id="PF00098">
    <property type="entry name" value="zf-CCHC"/>
    <property type="match status" value="1"/>
</dbReference>
<dbReference type="Proteomes" id="UP001291623">
    <property type="component" value="Unassembled WGS sequence"/>
</dbReference>
<evidence type="ECO:0000313" key="5">
    <source>
        <dbReference type="EMBL" id="KAK4339441.1"/>
    </source>
</evidence>
<evidence type="ECO:0000256" key="3">
    <source>
        <dbReference type="SAM" id="MobiDB-lite"/>
    </source>
</evidence>
<feature type="domain" description="CCHC-type" evidence="4">
    <location>
        <begin position="86"/>
        <end position="100"/>
    </location>
</feature>
<feature type="coiled-coil region" evidence="2">
    <location>
        <begin position="237"/>
        <end position="264"/>
    </location>
</feature>
<evidence type="ECO:0000256" key="1">
    <source>
        <dbReference type="PROSITE-ProRule" id="PRU00047"/>
    </source>
</evidence>
<dbReference type="PANTHER" id="PTHR33054">
    <property type="entry name" value="CCHC-TYPE DOMAIN-CONTAINING PROTEIN"/>
    <property type="match status" value="1"/>
</dbReference>
<dbReference type="InterPro" id="IPR036875">
    <property type="entry name" value="Znf_CCHC_sf"/>
</dbReference>
<dbReference type="PANTHER" id="PTHR33054:SF9">
    <property type="entry name" value="CCHC-TYPE DOMAIN-CONTAINING PROTEIN"/>
    <property type="match status" value="1"/>
</dbReference>
<accession>A0AAE1QTY1</accession>